<accession>S4GWP4</accession>
<dbReference type="Proteomes" id="UP000014601">
    <property type="component" value="Unassembled WGS sequence"/>
</dbReference>
<name>S4GWP4_9BIFI</name>
<keyword evidence="1" id="KW-0472">Membrane</keyword>
<feature type="transmembrane region" description="Helical" evidence="1">
    <location>
        <begin position="64"/>
        <end position="80"/>
    </location>
</feature>
<gene>
    <name evidence="2" type="ORF">HMPREF1576_01046</name>
</gene>
<keyword evidence="1" id="KW-1133">Transmembrane helix</keyword>
<comment type="caution">
    <text evidence="2">The sequence shown here is derived from an EMBL/GenBank/DDBJ whole genome shotgun (WGS) entry which is preliminary data.</text>
</comment>
<dbReference type="HOGENOM" id="CLU_2699412_0_0_11"/>
<feature type="transmembrane region" description="Helical" evidence="1">
    <location>
        <begin position="6"/>
        <end position="25"/>
    </location>
</feature>
<sequence>MLLRAVELSYLCFVFLCLLCVCVPIEPCLYLLSTCLYPFGTCLCLCLCLCVCFVFDYLEYLLEYLGLVNLIMFLFLLRALH</sequence>
<evidence type="ECO:0000313" key="3">
    <source>
        <dbReference type="Proteomes" id="UP000014601"/>
    </source>
</evidence>
<dbReference type="AlphaFoldDB" id="S4GWP4"/>
<protein>
    <submittedName>
        <fullName evidence="2">Uncharacterized protein</fullName>
    </submittedName>
</protein>
<dbReference type="EMBL" id="ATJO01000085">
    <property type="protein sequence ID" value="EPI50285.1"/>
    <property type="molecule type" value="Genomic_DNA"/>
</dbReference>
<proteinExistence type="predicted"/>
<organism evidence="2 3">
    <name type="scientific">Gardnerella pickettii JCP7719</name>
    <dbReference type="NCBI Taxonomy" id="1261061"/>
    <lineage>
        <taxon>Bacteria</taxon>
        <taxon>Bacillati</taxon>
        <taxon>Actinomycetota</taxon>
        <taxon>Actinomycetes</taxon>
        <taxon>Bifidobacteriales</taxon>
        <taxon>Bifidobacteriaceae</taxon>
        <taxon>Gardnerella</taxon>
        <taxon>Gardnerella pickettii</taxon>
    </lineage>
</organism>
<evidence type="ECO:0000313" key="2">
    <source>
        <dbReference type="EMBL" id="EPI50285.1"/>
    </source>
</evidence>
<keyword evidence="1" id="KW-0812">Transmembrane</keyword>
<evidence type="ECO:0000256" key="1">
    <source>
        <dbReference type="SAM" id="Phobius"/>
    </source>
</evidence>
<reference evidence="2 3" key="1">
    <citation type="submission" date="2013-06" db="EMBL/GenBank/DDBJ databases">
        <authorList>
            <person name="Weinstock G."/>
            <person name="Sodergren E."/>
            <person name="Lobos E.A."/>
            <person name="Fulton L."/>
            <person name="Fulton R."/>
            <person name="Courtney L."/>
            <person name="Fronick C."/>
            <person name="O'Laughlin M."/>
            <person name="Godfrey J."/>
            <person name="Wilson R.M."/>
            <person name="Miner T."/>
            <person name="Farmer C."/>
            <person name="Delehaunty K."/>
            <person name="Cordes M."/>
            <person name="Minx P."/>
            <person name="Tomlinson C."/>
            <person name="Chen J."/>
            <person name="Wollam A."/>
            <person name="Pepin K.H."/>
            <person name="Bhonagiri V."/>
            <person name="Zhang X."/>
            <person name="Warren W."/>
            <person name="Mitreva M."/>
            <person name="Mardis E.R."/>
            <person name="Wilson R.K."/>
        </authorList>
    </citation>
    <scope>NUCLEOTIDE SEQUENCE [LARGE SCALE GENOMIC DNA]</scope>
    <source>
        <strain evidence="2 3">JCP7719</strain>
    </source>
</reference>
<feature type="transmembrane region" description="Helical" evidence="1">
    <location>
        <begin position="37"/>
        <end position="58"/>
    </location>
</feature>